<dbReference type="Gene3D" id="3.10.180.10">
    <property type="entry name" value="2,3-Dihydroxybiphenyl 1,2-Dioxygenase, domain 1"/>
    <property type="match status" value="1"/>
</dbReference>
<sequence length="150" mass="16227">MSDDTFGTIPPGERVSGGAPRLRATAITISTARPHEAAQFYARLLGGRITELESPAPGDPTGITWAQVAPPQGEAGLTINLEHEREWSPPVWPARAGEQRSTQHLDIEVDDLPAAIAWALECGAQEATTQLQDEVHVMLDPDGHPFCLFR</sequence>
<accession>A0ABQ4DR52</accession>
<dbReference type="EMBL" id="BONP01000040">
    <property type="protein sequence ID" value="GIG41832.1"/>
    <property type="molecule type" value="Genomic_DNA"/>
</dbReference>
<dbReference type="SUPFAM" id="SSF54593">
    <property type="entry name" value="Glyoxalase/Bleomycin resistance protein/Dihydroxybiphenyl dioxygenase"/>
    <property type="match status" value="1"/>
</dbReference>
<dbReference type="InterPro" id="IPR029068">
    <property type="entry name" value="Glyas_Bleomycin-R_OHBP_Dase"/>
</dbReference>
<name>A0ABQ4DR52_9CELL</name>
<comment type="caution">
    <text evidence="2">The sequence shown here is derived from an EMBL/GenBank/DDBJ whole genome shotgun (WGS) entry which is preliminary data.</text>
</comment>
<keyword evidence="3" id="KW-1185">Reference proteome</keyword>
<dbReference type="CDD" id="cd06587">
    <property type="entry name" value="VOC"/>
    <property type="match status" value="1"/>
</dbReference>
<dbReference type="Proteomes" id="UP000614741">
    <property type="component" value="Unassembled WGS sequence"/>
</dbReference>
<evidence type="ECO:0000313" key="3">
    <source>
        <dbReference type="Proteomes" id="UP000614741"/>
    </source>
</evidence>
<reference evidence="2 3" key="1">
    <citation type="submission" date="2021-01" db="EMBL/GenBank/DDBJ databases">
        <title>Whole genome shotgun sequence of Cellulomonas phragmiteti NBRC 110785.</title>
        <authorList>
            <person name="Komaki H."/>
            <person name="Tamura T."/>
        </authorList>
    </citation>
    <scope>NUCLEOTIDE SEQUENCE [LARGE SCALE GENOMIC DNA]</scope>
    <source>
        <strain evidence="2 3">NBRC 110785</strain>
    </source>
</reference>
<dbReference type="Pfam" id="PF18029">
    <property type="entry name" value="Glyoxalase_6"/>
    <property type="match status" value="1"/>
</dbReference>
<dbReference type="RefSeq" id="WP_203676334.1">
    <property type="nucleotide sequence ID" value="NZ_BONP01000040.1"/>
</dbReference>
<gene>
    <name evidence="2" type="ORF">Cph01nite_35940</name>
</gene>
<organism evidence="2 3">
    <name type="scientific">Cellulomonas phragmiteti</name>
    <dbReference type="NCBI Taxonomy" id="478780"/>
    <lineage>
        <taxon>Bacteria</taxon>
        <taxon>Bacillati</taxon>
        <taxon>Actinomycetota</taxon>
        <taxon>Actinomycetes</taxon>
        <taxon>Micrococcales</taxon>
        <taxon>Cellulomonadaceae</taxon>
        <taxon>Cellulomonas</taxon>
    </lineage>
</organism>
<evidence type="ECO:0000259" key="1">
    <source>
        <dbReference type="Pfam" id="PF18029"/>
    </source>
</evidence>
<protein>
    <submittedName>
        <fullName evidence="2">Glyoxalase</fullName>
    </submittedName>
</protein>
<dbReference type="PANTHER" id="PTHR35908">
    <property type="entry name" value="HYPOTHETICAL FUSION PROTEIN"/>
    <property type="match status" value="1"/>
</dbReference>
<feature type="domain" description="Glyoxalase-like" evidence="1">
    <location>
        <begin position="27"/>
        <end position="149"/>
    </location>
</feature>
<dbReference type="InterPro" id="IPR041581">
    <property type="entry name" value="Glyoxalase_6"/>
</dbReference>
<dbReference type="PANTHER" id="PTHR35908:SF1">
    <property type="entry name" value="CONSERVED PROTEIN"/>
    <property type="match status" value="1"/>
</dbReference>
<evidence type="ECO:0000313" key="2">
    <source>
        <dbReference type="EMBL" id="GIG41832.1"/>
    </source>
</evidence>
<proteinExistence type="predicted"/>